<dbReference type="InterPro" id="IPR042216">
    <property type="entry name" value="MitoNEET_CISD"/>
</dbReference>
<dbReference type="SMART" id="SM00704">
    <property type="entry name" value="ZnF_CDGSH"/>
    <property type="match status" value="2"/>
</dbReference>
<accession>A0A941ARP8</accession>
<organism evidence="7 8">
    <name type="scientific">Microbispora oryzae</name>
    <dbReference type="NCBI Taxonomy" id="2806554"/>
    <lineage>
        <taxon>Bacteria</taxon>
        <taxon>Bacillati</taxon>
        <taxon>Actinomycetota</taxon>
        <taxon>Actinomycetes</taxon>
        <taxon>Streptosporangiales</taxon>
        <taxon>Streptosporangiaceae</taxon>
        <taxon>Microbispora</taxon>
    </lineage>
</organism>
<dbReference type="InterPro" id="IPR012347">
    <property type="entry name" value="Ferritin-like"/>
</dbReference>
<dbReference type="Pfam" id="PF09360">
    <property type="entry name" value="zf-CDGSH"/>
    <property type="match status" value="2"/>
</dbReference>
<dbReference type="Pfam" id="PF12902">
    <property type="entry name" value="Ferritin-like"/>
    <property type="match status" value="1"/>
</dbReference>
<dbReference type="GO" id="GO:0046872">
    <property type="term" value="F:metal ion binding"/>
    <property type="evidence" value="ECO:0007669"/>
    <property type="project" value="UniProtKB-KW"/>
</dbReference>
<comment type="caution">
    <text evidence="7">The sequence shown here is derived from an EMBL/GenBank/DDBJ whole genome shotgun (WGS) entry which is preliminary data.</text>
</comment>
<dbReference type="Gene3D" id="1.20.1260.10">
    <property type="match status" value="1"/>
</dbReference>
<evidence type="ECO:0000259" key="6">
    <source>
        <dbReference type="SMART" id="SM00704"/>
    </source>
</evidence>
<feature type="region of interest" description="Disordered" evidence="5">
    <location>
        <begin position="1"/>
        <end position="35"/>
    </location>
</feature>
<dbReference type="Gene3D" id="3.40.5.90">
    <property type="entry name" value="CDGSH iron-sulfur domain, mitoNEET-type"/>
    <property type="match status" value="2"/>
</dbReference>
<dbReference type="GO" id="GO:0005737">
    <property type="term" value="C:cytoplasm"/>
    <property type="evidence" value="ECO:0007669"/>
    <property type="project" value="UniProtKB-ARBA"/>
</dbReference>
<proteinExistence type="predicted"/>
<evidence type="ECO:0000256" key="5">
    <source>
        <dbReference type="SAM" id="MobiDB-lite"/>
    </source>
</evidence>
<feature type="domain" description="Iron-binding zinc finger CDGSH type" evidence="6">
    <location>
        <begin position="563"/>
        <end position="600"/>
    </location>
</feature>
<dbReference type="AlphaFoldDB" id="A0A941ARP8"/>
<keyword evidence="4" id="KW-0411">Iron-sulfur</keyword>
<dbReference type="Proteomes" id="UP000674234">
    <property type="component" value="Unassembled WGS sequence"/>
</dbReference>
<evidence type="ECO:0000256" key="1">
    <source>
        <dbReference type="ARBA" id="ARBA00022714"/>
    </source>
</evidence>
<feature type="region of interest" description="Disordered" evidence="5">
    <location>
        <begin position="262"/>
        <end position="282"/>
    </location>
</feature>
<dbReference type="InterPro" id="IPR026820">
    <property type="entry name" value="VioB/RebD_dom"/>
</dbReference>
<dbReference type="GO" id="GO:0051537">
    <property type="term" value="F:2 iron, 2 sulfur cluster binding"/>
    <property type="evidence" value="ECO:0007669"/>
    <property type="project" value="UniProtKB-KW"/>
</dbReference>
<feature type="domain" description="Iron-binding zinc finger CDGSH type" evidence="6">
    <location>
        <begin position="415"/>
        <end position="450"/>
    </location>
</feature>
<dbReference type="RefSeq" id="WP_210157751.1">
    <property type="nucleotide sequence ID" value="NZ_JAFCNB010000012.1"/>
</dbReference>
<dbReference type="EMBL" id="JAFCNB010000012">
    <property type="protein sequence ID" value="MBP2706469.1"/>
    <property type="molecule type" value="Genomic_DNA"/>
</dbReference>
<gene>
    <name evidence="7" type="ORF">JOL79_21910</name>
</gene>
<protein>
    <submittedName>
        <fullName evidence="7">CDGSH iron-sulfur domain-containing protein</fullName>
    </submittedName>
</protein>
<keyword evidence="3" id="KW-0408">Iron</keyword>
<dbReference type="InterPro" id="IPR018967">
    <property type="entry name" value="FeS-contain_CDGSH-typ"/>
</dbReference>
<evidence type="ECO:0000256" key="3">
    <source>
        <dbReference type="ARBA" id="ARBA00023004"/>
    </source>
</evidence>
<evidence type="ECO:0000256" key="4">
    <source>
        <dbReference type="ARBA" id="ARBA00023014"/>
    </source>
</evidence>
<keyword evidence="8" id="KW-1185">Reference proteome</keyword>
<reference evidence="7" key="1">
    <citation type="submission" date="2021-02" db="EMBL/GenBank/DDBJ databases">
        <title>Draft genome sequence of Microbispora sp. RL4-1S isolated from rice leaves in Thailand.</title>
        <authorList>
            <person name="Muangham S."/>
            <person name="Duangmal K."/>
        </authorList>
    </citation>
    <scope>NUCLEOTIDE SEQUENCE</scope>
    <source>
        <strain evidence="7">RL4-1S</strain>
    </source>
</reference>
<sequence length="608" mass="66040">MRDLSEAPARADLTPAEPLRSGGQGMTSPGSPDRIDTIDSLRQHLQWAIELEHATLPPYLCALYSLDPERNPEAVEVVGGVFAEEMLHLALAANLLNAVGGRPRLDTPRMLPAHPRPLPHGDRSLELSLVPFGPDALEMFLRIEQPGPPGAPAEGDGYETIGQFYAAIEAGLRGLCDRLGEQAVFSGDPARQVGAAHFRHTAGRLVTVTDLASALAALEEIVEQGEGTARGGVWDGDKDVFHPERDEVAHYYRFQELKTGRRYRRGDTPRSGPTGEAISVDFAGIHPMRRDPRLSDHPPGSAIRTAQEEFNHTYCAVLHLLERAFNGSPRLLAVATGTMYALKAQAQALMRMPDGDGTTAGPTFEYVDPELRRWSVGARQRIVVLRDGPYVVYGGVPLRRKRKIVSAEGNALTWETGEALETEDTYALCRCGHSGAKPFCDGTHAVIGFDGTETAGEQPYEELRHVHDGVGISAQRVGELCIHAAFCIGRTRPIAEMLADTGDSDVRSGVMGRIDHCPSGSYSYALERGGDTIEPDLPRAVSVLEEEDGLASALWVTGRVPVLRADGRPLETRNRMTLCRCGHSGNKPLCDGTHRKIGFREEATEPGK</sequence>
<dbReference type="PANTHER" id="PTHR34400:SF4">
    <property type="entry name" value="MEMBRANE PROTEIN"/>
    <property type="match status" value="1"/>
</dbReference>
<evidence type="ECO:0000256" key="2">
    <source>
        <dbReference type="ARBA" id="ARBA00022723"/>
    </source>
</evidence>
<keyword evidence="1" id="KW-0001">2Fe-2S</keyword>
<evidence type="ECO:0000313" key="8">
    <source>
        <dbReference type="Proteomes" id="UP000674234"/>
    </source>
</evidence>
<keyword evidence="2" id="KW-0479">Metal-binding</keyword>
<dbReference type="PANTHER" id="PTHR34400">
    <property type="match status" value="1"/>
</dbReference>
<name>A0A941ARP8_9ACTN</name>
<evidence type="ECO:0000313" key="7">
    <source>
        <dbReference type="EMBL" id="MBP2706469.1"/>
    </source>
</evidence>